<dbReference type="RefSeq" id="WP_320942087.1">
    <property type="nucleotide sequence ID" value="NZ_BAABEU010000001.1"/>
</dbReference>
<evidence type="ECO:0008006" key="4">
    <source>
        <dbReference type="Google" id="ProtNLM"/>
    </source>
</evidence>
<evidence type="ECO:0000313" key="2">
    <source>
        <dbReference type="EMBL" id="WPR89371.1"/>
    </source>
</evidence>
<keyword evidence="1" id="KW-1133">Transmembrane helix</keyword>
<proteinExistence type="predicted"/>
<dbReference type="EMBL" id="CP139368">
    <property type="protein sequence ID" value="WPR89371.1"/>
    <property type="molecule type" value="Genomic_DNA"/>
</dbReference>
<protein>
    <recommendedName>
        <fullName evidence="4">DoxX family protein</fullName>
    </recommendedName>
</protein>
<organism evidence="2 3">
    <name type="scientific">Microbacterium rhizosphaerae</name>
    <dbReference type="NCBI Taxonomy" id="1678237"/>
    <lineage>
        <taxon>Bacteria</taxon>
        <taxon>Bacillati</taxon>
        <taxon>Actinomycetota</taxon>
        <taxon>Actinomycetes</taxon>
        <taxon>Micrococcales</taxon>
        <taxon>Microbacteriaceae</taxon>
        <taxon>Microbacterium</taxon>
    </lineage>
</organism>
<keyword evidence="3" id="KW-1185">Reference proteome</keyword>
<keyword evidence="1" id="KW-0472">Membrane</keyword>
<gene>
    <name evidence="2" type="ORF">SM116_16670</name>
</gene>
<feature type="transmembrane region" description="Helical" evidence="1">
    <location>
        <begin position="20"/>
        <end position="40"/>
    </location>
</feature>
<reference evidence="2 3" key="1">
    <citation type="submission" date="2023-11" db="EMBL/GenBank/DDBJ databases">
        <title>Genome sequence of Microbacterium rhizosphaerae KACC 19337.</title>
        <authorList>
            <person name="Choi H."/>
            <person name="Kim S."/>
            <person name="Kim Y."/>
            <person name="Kwon S.-W."/>
            <person name="Heo J."/>
        </authorList>
    </citation>
    <scope>NUCLEOTIDE SEQUENCE [LARGE SCALE GENOMIC DNA]</scope>
    <source>
        <strain evidence="2 3">KACC 19337</strain>
    </source>
</reference>
<dbReference type="Proteomes" id="UP001323798">
    <property type="component" value="Chromosome"/>
</dbReference>
<evidence type="ECO:0000256" key="1">
    <source>
        <dbReference type="SAM" id="Phobius"/>
    </source>
</evidence>
<name>A0ABZ0SQ22_9MICO</name>
<sequence>MVALENITDTAAAPGAHGAVLSFLLLRILSVIGFFILGFGRSTYTTPV</sequence>
<accession>A0ABZ0SQ22</accession>
<keyword evidence="1" id="KW-0812">Transmembrane</keyword>
<evidence type="ECO:0000313" key="3">
    <source>
        <dbReference type="Proteomes" id="UP001323798"/>
    </source>
</evidence>